<reference evidence="1" key="1">
    <citation type="submission" date="2019-08" db="EMBL/GenBank/DDBJ databases">
        <authorList>
            <person name="Kucharzyk K."/>
            <person name="Murdoch R.W."/>
            <person name="Higgins S."/>
            <person name="Loffler F."/>
        </authorList>
    </citation>
    <scope>NUCLEOTIDE SEQUENCE</scope>
</reference>
<dbReference type="AlphaFoldDB" id="A0A645H541"/>
<sequence length="118" mass="13100">MLRRAAQQSLDSSDQLRKGERLDQIIVGASLQTVDPVFHFTQRGQHQDRGLFLGTQGSQQGKSVHARQHGVQDDGGVIKLQTHVKSGYSVMGKVDNEACRTQSFLQILGKLLLIFDNQ</sequence>
<protein>
    <submittedName>
        <fullName evidence="1">Uncharacterized protein</fullName>
    </submittedName>
</protein>
<proteinExistence type="predicted"/>
<accession>A0A645H541</accession>
<organism evidence="1">
    <name type="scientific">bioreactor metagenome</name>
    <dbReference type="NCBI Taxonomy" id="1076179"/>
    <lineage>
        <taxon>unclassified sequences</taxon>
        <taxon>metagenomes</taxon>
        <taxon>ecological metagenomes</taxon>
    </lineage>
</organism>
<gene>
    <name evidence="1" type="ORF">SDC9_181630</name>
</gene>
<evidence type="ECO:0000313" key="1">
    <source>
        <dbReference type="EMBL" id="MPN34137.1"/>
    </source>
</evidence>
<dbReference type="EMBL" id="VSSQ01087016">
    <property type="protein sequence ID" value="MPN34137.1"/>
    <property type="molecule type" value="Genomic_DNA"/>
</dbReference>
<name>A0A645H541_9ZZZZ</name>
<comment type="caution">
    <text evidence="1">The sequence shown here is derived from an EMBL/GenBank/DDBJ whole genome shotgun (WGS) entry which is preliminary data.</text>
</comment>